<dbReference type="InterPro" id="IPR039421">
    <property type="entry name" value="Type_1_exporter"/>
</dbReference>
<keyword evidence="6 7" id="KW-0472">Membrane</keyword>
<keyword evidence="3" id="KW-0547">Nucleotide-binding</keyword>
<dbReference type="Gene3D" id="3.40.50.300">
    <property type="entry name" value="P-loop containing nucleotide triphosphate hydrolases"/>
    <property type="match status" value="1"/>
</dbReference>
<accession>A0A8S0S2V9</accession>
<keyword evidence="11" id="KW-1185">Reference proteome</keyword>
<comment type="subcellular location">
    <subcellularLocation>
        <location evidence="1">Membrane</location>
        <topology evidence="1">Multi-pass membrane protein</topology>
    </subcellularLocation>
</comment>
<dbReference type="SMART" id="SM00382">
    <property type="entry name" value="AAA"/>
    <property type="match status" value="1"/>
</dbReference>
<evidence type="ECO:0000313" key="10">
    <source>
        <dbReference type="EMBL" id="CAA2985710.1"/>
    </source>
</evidence>
<dbReference type="SUPFAM" id="SSF52540">
    <property type="entry name" value="P-loop containing nucleoside triphosphate hydrolases"/>
    <property type="match status" value="1"/>
</dbReference>
<dbReference type="Proteomes" id="UP000594638">
    <property type="component" value="Unassembled WGS sequence"/>
</dbReference>
<dbReference type="OrthoDB" id="6500128at2759"/>
<dbReference type="InterPro" id="IPR003593">
    <property type="entry name" value="AAA+_ATPase"/>
</dbReference>
<proteinExistence type="predicted"/>
<feature type="domain" description="ABC transmembrane type-1" evidence="9">
    <location>
        <begin position="124"/>
        <end position="403"/>
    </location>
</feature>
<evidence type="ECO:0000256" key="4">
    <source>
        <dbReference type="ARBA" id="ARBA00022840"/>
    </source>
</evidence>
<dbReference type="GO" id="GO:0005524">
    <property type="term" value="F:ATP binding"/>
    <property type="evidence" value="ECO:0007669"/>
    <property type="project" value="UniProtKB-KW"/>
</dbReference>
<dbReference type="GO" id="GO:0016020">
    <property type="term" value="C:membrane"/>
    <property type="evidence" value="ECO:0007669"/>
    <property type="project" value="UniProtKB-SubCell"/>
</dbReference>
<dbReference type="CDD" id="cd18572">
    <property type="entry name" value="ABC_6TM_TAP"/>
    <property type="match status" value="1"/>
</dbReference>
<evidence type="ECO:0000256" key="1">
    <source>
        <dbReference type="ARBA" id="ARBA00004141"/>
    </source>
</evidence>
<evidence type="ECO:0000259" key="8">
    <source>
        <dbReference type="PROSITE" id="PS50893"/>
    </source>
</evidence>
<keyword evidence="4" id="KW-0067">ATP-binding</keyword>
<dbReference type="Pfam" id="PF00664">
    <property type="entry name" value="ABC_membrane"/>
    <property type="match status" value="1"/>
</dbReference>
<dbReference type="PROSITE" id="PS50929">
    <property type="entry name" value="ABC_TM1F"/>
    <property type="match status" value="1"/>
</dbReference>
<evidence type="ECO:0000256" key="2">
    <source>
        <dbReference type="ARBA" id="ARBA00022692"/>
    </source>
</evidence>
<dbReference type="Gramene" id="OE9A002515T4">
    <property type="protein sequence ID" value="OE9A002515C4"/>
    <property type="gene ID" value="OE9A002515"/>
</dbReference>
<protein>
    <submittedName>
        <fullName evidence="10">ABC transporter B family member 26, chloroplastic-like isoform X2</fullName>
    </submittedName>
</protein>
<dbReference type="PANTHER" id="PTHR43394:SF19">
    <property type="entry name" value="ABC TRANSPORTER B FAMILY"/>
    <property type="match status" value="1"/>
</dbReference>
<evidence type="ECO:0000256" key="5">
    <source>
        <dbReference type="ARBA" id="ARBA00022989"/>
    </source>
</evidence>
<evidence type="ECO:0000256" key="3">
    <source>
        <dbReference type="ARBA" id="ARBA00022741"/>
    </source>
</evidence>
<dbReference type="InterPro" id="IPR003439">
    <property type="entry name" value="ABC_transporter-like_ATP-bd"/>
</dbReference>
<dbReference type="EMBL" id="CACTIH010003824">
    <property type="protein sequence ID" value="CAA2985710.1"/>
    <property type="molecule type" value="Genomic_DNA"/>
</dbReference>
<keyword evidence="5 7" id="KW-1133">Transmembrane helix</keyword>
<dbReference type="FunFam" id="3.40.50.300:FF:000218">
    <property type="entry name" value="Multidrug ABC transporter ATP-binding protein"/>
    <property type="match status" value="1"/>
</dbReference>
<dbReference type="GO" id="GO:0015421">
    <property type="term" value="F:ABC-type oligopeptide transporter activity"/>
    <property type="evidence" value="ECO:0007669"/>
    <property type="project" value="TreeGrafter"/>
</dbReference>
<name>A0A8S0S2V9_OLEEU</name>
<feature type="transmembrane region" description="Helical" evidence="7">
    <location>
        <begin position="119"/>
        <end position="149"/>
    </location>
</feature>
<dbReference type="InterPro" id="IPR011527">
    <property type="entry name" value="ABC1_TM_dom"/>
</dbReference>
<gene>
    <name evidence="10" type="ORF">OLEA9_A002515</name>
</gene>
<dbReference type="SUPFAM" id="SSF90123">
    <property type="entry name" value="ABC transporter transmembrane region"/>
    <property type="match status" value="1"/>
</dbReference>
<feature type="transmembrane region" description="Helical" evidence="7">
    <location>
        <begin position="256"/>
        <end position="278"/>
    </location>
</feature>
<reference evidence="10 11" key="1">
    <citation type="submission" date="2019-12" db="EMBL/GenBank/DDBJ databases">
        <authorList>
            <person name="Alioto T."/>
            <person name="Alioto T."/>
            <person name="Gomez Garrido J."/>
        </authorList>
    </citation>
    <scope>NUCLEOTIDE SEQUENCE [LARGE SCALE GENOMIC DNA]</scope>
</reference>
<comment type="caution">
    <text evidence="10">The sequence shown here is derived from an EMBL/GenBank/DDBJ whole genome shotgun (WGS) entry which is preliminary data.</text>
</comment>
<dbReference type="InterPro" id="IPR036640">
    <property type="entry name" value="ABC1_TM_sf"/>
</dbReference>
<dbReference type="AlphaFoldDB" id="A0A8S0S2V9"/>
<evidence type="ECO:0000313" key="11">
    <source>
        <dbReference type="Proteomes" id="UP000594638"/>
    </source>
</evidence>
<organism evidence="10 11">
    <name type="scientific">Olea europaea subsp. europaea</name>
    <dbReference type="NCBI Taxonomy" id="158383"/>
    <lineage>
        <taxon>Eukaryota</taxon>
        <taxon>Viridiplantae</taxon>
        <taxon>Streptophyta</taxon>
        <taxon>Embryophyta</taxon>
        <taxon>Tracheophyta</taxon>
        <taxon>Spermatophyta</taxon>
        <taxon>Magnoliopsida</taxon>
        <taxon>eudicotyledons</taxon>
        <taxon>Gunneridae</taxon>
        <taxon>Pentapetalae</taxon>
        <taxon>asterids</taxon>
        <taxon>lamiids</taxon>
        <taxon>Lamiales</taxon>
        <taxon>Oleaceae</taxon>
        <taxon>Oleeae</taxon>
        <taxon>Olea</taxon>
    </lineage>
</organism>
<dbReference type="Pfam" id="PF00005">
    <property type="entry name" value="ABC_tran"/>
    <property type="match status" value="1"/>
</dbReference>
<keyword evidence="2 7" id="KW-0812">Transmembrane</keyword>
<dbReference type="InterPro" id="IPR027417">
    <property type="entry name" value="P-loop_NTPase"/>
</dbReference>
<evidence type="ECO:0000256" key="6">
    <source>
        <dbReference type="ARBA" id="ARBA00023136"/>
    </source>
</evidence>
<dbReference type="GO" id="GO:0016887">
    <property type="term" value="F:ATP hydrolysis activity"/>
    <property type="evidence" value="ECO:0007669"/>
    <property type="project" value="InterPro"/>
</dbReference>
<dbReference type="PRINTS" id="PR01896">
    <property type="entry name" value="TAP1PROTEIN"/>
</dbReference>
<feature type="transmembrane region" description="Helical" evidence="7">
    <location>
        <begin position="161"/>
        <end position="185"/>
    </location>
</feature>
<dbReference type="PROSITE" id="PS50893">
    <property type="entry name" value="ABC_TRANSPORTER_2"/>
    <property type="match status" value="1"/>
</dbReference>
<evidence type="ECO:0000256" key="7">
    <source>
        <dbReference type="SAM" id="Phobius"/>
    </source>
</evidence>
<dbReference type="PANTHER" id="PTHR43394">
    <property type="entry name" value="ATP-DEPENDENT PERMEASE MDL1, MITOCHONDRIAL"/>
    <property type="match status" value="1"/>
</dbReference>
<sequence>MANLPTIFHFHPSFKWRNISPLYINTKIQFSYSTTRSNFNFHHSNTINQATSVSYSNACKQIQQGCDEIFHTFKRWRDYVPGGNWWDLYDSEPLIDGAKPVTVLNALSKMWALVTDEHWVLYTAFGALTVAALSEISIPSILAGAIFSAQSGKTMVFHRNTWLLVLLCFTSGICSGLRSGCFALANTILVKRLRETLYRSLLLQDISFFEIAAVGDLTSRLGTDCQRLSHSIGNDIHLILRNILQGTGAFINLMTLSWPLALSSLVICFTLSAIFLVYGQYQKKAAMLAQKWAASSNDVAQETLSLMRTVRAYGTETEELQRFMQGLERLSSISMRESIAYGLWNLSFSALYRMTQVFAVFLGGMSIFSGHVSAEQLMKYVFYCEWLIYAAWRLQDNMSSLLQSIGACEQVFQLMNISPSHQFLSKGLKLQRLKGDIEFVNVSFNYSSRKKVPVVENVNFKIQPNNIIAIVGASGSGKTTLINLLLRLYDPDSGQILIDGIPLRELDIRWLRENIGFVSQEPQIFHADFKSNIMYGCPRSIKREEIEWAAKRAYVHEFISSFPRGYDTPIDNNLLSRGQKQRIAIARAILRDPTILVFDEATSALDAENEHLIKEILYSFNKELNRTVIIIAHRMSTIKDVDRILVMDSGQVVEMGNHVELLCKDGLYARLFKLQNDILD</sequence>
<feature type="domain" description="ABC transporter" evidence="8">
    <location>
        <begin position="437"/>
        <end position="674"/>
    </location>
</feature>
<dbReference type="Gene3D" id="1.20.1560.10">
    <property type="entry name" value="ABC transporter type 1, transmembrane domain"/>
    <property type="match status" value="1"/>
</dbReference>
<evidence type="ECO:0000259" key="9">
    <source>
        <dbReference type="PROSITE" id="PS50929"/>
    </source>
</evidence>